<dbReference type="Proteomes" id="UP000051260">
    <property type="component" value="Unassembled WGS sequence"/>
</dbReference>
<keyword evidence="3" id="KW-1185">Reference proteome</keyword>
<proteinExistence type="predicted"/>
<sequence length="130" mass="14106">MTRLILTLPLLALFQCDKDESIAAYGAANQTWALQEIDGHPFEASALLRFPEEGKISGNAPCNSYSGTLNAPYPWFEIADLTATRAACAGLEAEGFYFAALITMTQSEVSGDVLILRNEDGHEMVFKAAE</sequence>
<dbReference type="EMBL" id="CYUD01000015">
    <property type="protein sequence ID" value="CUK16420.1"/>
    <property type="molecule type" value="Genomic_DNA"/>
</dbReference>
<evidence type="ECO:0000313" key="2">
    <source>
        <dbReference type="EMBL" id="CUK16420.1"/>
    </source>
</evidence>
<dbReference type="AlphaFoldDB" id="A0A0P1IJC9"/>
<feature type="domain" description="DUF306" evidence="1">
    <location>
        <begin position="28"/>
        <end position="126"/>
    </location>
</feature>
<name>A0A0P1IJC9_9RHOB</name>
<reference evidence="3" key="1">
    <citation type="submission" date="2015-09" db="EMBL/GenBank/DDBJ databases">
        <authorList>
            <person name="Rodrigo-Torres L."/>
            <person name="Arahal D.R."/>
        </authorList>
    </citation>
    <scope>NUCLEOTIDE SEQUENCE [LARGE SCALE GENOMIC DNA]</scope>
    <source>
        <strain evidence="3">CECT 5091</strain>
    </source>
</reference>
<organism evidence="2 3">
    <name type="scientific">Ruegeria denitrificans</name>
    <dbReference type="NCBI Taxonomy" id="1715692"/>
    <lineage>
        <taxon>Bacteria</taxon>
        <taxon>Pseudomonadati</taxon>
        <taxon>Pseudomonadota</taxon>
        <taxon>Alphaproteobacteria</taxon>
        <taxon>Rhodobacterales</taxon>
        <taxon>Roseobacteraceae</taxon>
        <taxon>Ruegeria</taxon>
    </lineage>
</organism>
<dbReference type="Gene3D" id="2.40.128.270">
    <property type="match status" value="1"/>
</dbReference>
<dbReference type="OrthoDB" id="7777568at2"/>
<dbReference type="Pfam" id="PF03724">
    <property type="entry name" value="META"/>
    <property type="match status" value="1"/>
</dbReference>
<dbReference type="RefSeq" id="WP_058283612.1">
    <property type="nucleotide sequence ID" value="NZ_CYUD01000015.1"/>
</dbReference>
<gene>
    <name evidence="2" type="ORF">RUE5091_03991</name>
</gene>
<dbReference type="STRING" id="1715692.RUE5091_03991"/>
<evidence type="ECO:0000313" key="3">
    <source>
        <dbReference type="Proteomes" id="UP000051260"/>
    </source>
</evidence>
<dbReference type="InterPro" id="IPR038670">
    <property type="entry name" value="HslJ-like_sf"/>
</dbReference>
<accession>A0A0P1IJC9</accession>
<dbReference type="InterPro" id="IPR005184">
    <property type="entry name" value="DUF306_Meta_HslJ"/>
</dbReference>
<protein>
    <submittedName>
        <fullName evidence="2">META domain protein</fullName>
    </submittedName>
</protein>
<evidence type="ECO:0000259" key="1">
    <source>
        <dbReference type="Pfam" id="PF03724"/>
    </source>
</evidence>